<reference evidence="2 3" key="1">
    <citation type="submission" date="2021-06" db="EMBL/GenBank/DDBJ databases">
        <authorList>
            <person name="Kallberg Y."/>
            <person name="Tangrot J."/>
            <person name="Rosling A."/>
        </authorList>
    </citation>
    <scope>NUCLEOTIDE SEQUENCE [LARGE SCALE GENOMIC DNA]</scope>
    <source>
        <strain evidence="2 3">120-4 pot B 10/14</strain>
    </source>
</reference>
<evidence type="ECO:0000313" key="3">
    <source>
        <dbReference type="Proteomes" id="UP000789901"/>
    </source>
</evidence>
<feature type="non-terminal residue" evidence="2">
    <location>
        <position position="73"/>
    </location>
</feature>
<dbReference type="EMBL" id="CAJVQB010159524">
    <property type="protein sequence ID" value="CAG8856385.1"/>
    <property type="molecule type" value="Genomic_DNA"/>
</dbReference>
<proteinExistence type="predicted"/>
<keyword evidence="3" id="KW-1185">Reference proteome</keyword>
<keyword evidence="1" id="KW-0175">Coiled coil</keyword>
<feature type="coiled-coil region" evidence="1">
    <location>
        <begin position="3"/>
        <end position="30"/>
    </location>
</feature>
<comment type="caution">
    <text evidence="2">The sequence shown here is derived from an EMBL/GenBank/DDBJ whole genome shotgun (WGS) entry which is preliminary data.</text>
</comment>
<name>A0ABN7XMV2_GIGMA</name>
<sequence>ESETEIIEKLSQWEQKLQETEERMQHLIDTNEISKTDKYYARCIRAWAKKCLKGDPLPPSQHGKHLSKSLLHD</sequence>
<evidence type="ECO:0000256" key="1">
    <source>
        <dbReference type="SAM" id="Coils"/>
    </source>
</evidence>
<gene>
    <name evidence="2" type="ORF">GMARGA_LOCUS45206</name>
</gene>
<evidence type="ECO:0000313" key="2">
    <source>
        <dbReference type="EMBL" id="CAG8856385.1"/>
    </source>
</evidence>
<feature type="non-terminal residue" evidence="2">
    <location>
        <position position="1"/>
    </location>
</feature>
<accession>A0ABN7XMV2</accession>
<dbReference type="Proteomes" id="UP000789901">
    <property type="component" value="Unassembled WGS sequence"/>
</dbReference>
<protein>
    <submittedName>
        <fullName evidence="2">5064_t:CDS:1</fullName>
    </submittedName>
</protein>
<organism evidence="2 3">
    <name type="scientific">Gigaspora margarita</name>
    <dbReference type="NCBI Taxonomy" id="4874"/>
    <lineage>
        <taxon>Eukaryota</taxon>
        <taxon>Fungi</taxon>
        <taxon>Fungi incertae sedis</taxon>
        <taxon>Mucoromycota</taxon>
        <taxon>Glomeromycotina</taxon>
        <taxon>Glomeromycetes</taxon>
        <taxon>Diversisporales</taxon>
        <taxon>Gigasporaceae</taxon>
        <taxon>Gigaspora</taxon>
    </lineage>
</organism>